<dbReference type="GO" id="GO:0005506">
    <property type="term" value="F:iron ion binding"/>
    <property type="evidence" value="ECO:0007669"/>
    <property type="project" value="InterPro"/>
</dbReference>
<dbReference type="AlphaFoldDB" id="A0AAD8LVL3"/>
<evidence type="ECO:0000256" key="2">
    <source>
        <dbReference type="ARBA" id="ARBA00004370"/>
    </source>
</evidence>
<evidence type="ECO:0000256" key="1">
    <source>
        <dbReference type="ARBA" id="ARBA00001971"/>
    </source>
</evidence>
<evidence type="ECO:0000256" key="7">
    <source>
        <dbReference type="ARBA" id="ARBA00023004"/>
    </source>
</evidence>
<comment type="caution">
    <text evidence="10">The sequence shown here is derived from an EMBL/GenBank/DDBJ whole genome shotgun (WGS) entry which is preliminary data.</text>
</comment>
<dbReference type="Gene3D" id="1.10.630.10">
    <property type="entry name" value="Cytochrome P450"/>
    <property type="match status" value="1"/>
</dbReference>
<protein>
    <submittedName>
        <fullName evidence="10">Uncharacterized protein</fullName>
    </submittedName>
</protein>
<dbReference type="PANTHER" id="PTHR47943:SF2">
    <property type="entry name" value="CYTOCHROME P450"/>
    <property type="match status" value="1"/>
</dbReference>
<keyword evidence="9" id="KW-0472">Membrane</keyword>
<reference evidence="10" key="1">
    <citation type="submission" date="2023-02" db="EMBL/GenBank/DDBJ databases">
        <title>Genome of toxic invasive species Heracleum sosnowskyi carries increased number of genes despite the absence of recent whole-genome duplications.</title>
        <authorList>
            <person name="Schelkunov M."/>
            <person name="Shtratnikova V."/>
            <person name="Makarenko M."/>
            <person name="Klepikova A."/>
            <person name="Omelchenko D."/>
            <person name="Novikova G."/>
            <person name="Obukhova E."/>
            <person name="Bogdanov V."/>
            <person name="Penin A."/>
            <person name="Logacheva M."/>
        </authorList>
    </citation>
    <scope>NUCLEOTIDE SEQUENCE</scope>
    <source>
        <strain evidence="10">Hsosn_3</strain>
        <tissue evidence="10">Leaf</tissue>
    </source>
</reference>
<comment type="cofactor">
    <cofactor evidence="1">
        <name>heme</name>
        <dbReference type="ChEBI" id="CHEBI:30413"/>
    </cofactor>
</comment>
<reference evidence="10" key="2">
    <citation type="submission" date="2023-05" db="EMBL/GenBank/DDBJ databases">
        <authorList>
            <person name="Schelkunov M.I."/>
        </authorList>
    </citation>
    <scope>NUCLEOTIDE SEQUENCE</scope>
    <source>
        <strain evidence="10">Hsosn_3</strain>
        <tissue evidence="10">Leaf</tissue>
    </source>
</reference>
<name>A0AAD8LVL3_9APIA</name>
<dbReference type="GO" id="GO:0009805">
    <property type="term" value="P:coumarin biosynthetic process"/>
    <property type="evidence" value="ECO:0007669"/>
    <property type="project" value="UniProtKB-ARBA"/>
</dbReference>
<evidence type="ECO:0000256" key="3">
    <source>
        <dbReference type="ARBA" id="ARBA00010617"/>
    </source>
</evidence>
<comment type="subcellular location">
    <subcellularLocation>
        <location evidence="2">Membrane</location>
    </subcellularLocation>
</comment>
<dbReference type="Proteomes" id="UP001237642">
    <property type="component" value="Unassembled WGS sequence"/>
</dbReference>
<dbReference type="GO" id="GO:0020037">
    <property type="term" value="F:heme binding"/>
    <property type="evidence" value="ECO:0007669"/>
    <property type="project" value="InterPro"/>
</dbReference>
<evidence type="ECO:0000256" key="4">
    <source>
        <dbReference type="ARBA" id="ARBA00022617"/>
    </source>
</evidence>
<dbReference type="GO" id="GO:0004497">
    <property type="term" value="F:monooxygenase activity"/>
    <property type="evidence" value="ECO:0007669"/>
    <property type="project" value="UniProtKB-KW"/>
</dbReference>
<dbReference type="InterPro" id="IPR002401">
    <property type="entry name" value="Cyt_P450_E_grp-I"/>
</dbReference>
<evidence type="ECO:0000313" key="10">
    <source>
        <dbReference type="EMBL" id="KAK1352170.1"/>
    </source>
</evidence>
<comment type="similarity">
    <text evidence="3">Belongs to the cytochrome P450 family.</text>
</comment>
<evidence type="ECO:0000313" key="11">
    <source>
        <dbReference type="Proteomes" id="UP001237642"/>
    </source>
</evidence>
<sequence>MRGKLQMFLSQLNQPITVVECPSPVISTRYINITSPNSSSSAMVFGRHLVYSYAYVVARSLDIFELEDGCRISKVAWVALQSPFSKVLDNFSEIHSAMVYGFELPWNYFYCLKCEASSNRECFCLTSPGSPHCYCEITTSPCDLGHLSSYHLSISCVGTNLNGIADALKSIESRRAFGDAEFEFNRTHIKAVLLDMLAATVDTAATTVDWTMSELLKHQQVMKKVQKELAEVVGMDKMVEESDLEKLDMTEEFGLVVRRANHLKAIPASRLHLY</sequence>
<keyword evidence="4" id="KW-0349">Heme</keyword>
<dbReference type="Pfam" id="PF00067">
    <property type="entry name" value="p450"/>
    <property type="match status" value="1"/>
</dbReference>
<evidence type="ECO:0000256" key="5">
    <source>
        <dbReference type="ARBA" id="ARBA00022723"/>
    </source>
</evidence>
<gene>
    <name evidence="10" type="ORF">POM88_053674</name>
</gene>
<dbReference type="GO" id="GO:0016020">
    <property type="term" value="C:membrane"/>
    <property type="evidence" value="ECO:0007669"/>
    <property type="project" value="UniProtKB-SubCell"/>
</dbReference>
<accession>A0AAD8LVL3</accession>
<proteinExistence type="inferred from homology"/>
<dbReference type="PRINTS" id="PR00463">
    <property type="entry name" value="EP450I"/>
</dbReference>
<evidence type="ECO:0000256" key="9">
    <source>
        <dbReference type="ARBA" id="ARBA00023136"/>
    </source>
</evidence>
<keyword evidence="7" id="KW-0408">Iron</keyword>
<evidence type="ECO:0000256" key="8">
    <source>
        <dbReference type="ARBA" id="ARBA00023033"/>
    </source>
</evidence>
<dbReference type="EMBL" id="JAUIZM010000019">
    <property type="protein sequence ID" value="KAK1352170.1"/>
    <property type="molecule type" value="Genomic_DNA"/>
</dbReference>
<keyword evidence="11" id="KW-1185">Reference proteome</keyword>
<dbReference type="PANTHER" id="PTHR47943">
    <property type="entry name" value="CYTOCHROME P450 93A3-LIKE"/>
    <property type="match status" value="1"/>
</dbReference>
<dbReference type="InterPro" id="IPR001128">
    <property type="entry name" value="Cyt_P450"/>
</dbReference>
<keyword evidence="5" id="KW-0479">Metal-binding</keyword>
<organism evidence="10 11">
    <name type="scientific">Heracleum sosnowskyi</name>
    <dbReference type="NCBI Taxonomy" id="360622"/>
    <lineage>
        <taxon>Eukaryota</taxon>
        <taxon>Viridiplantae</taxon>
        <taxon>Streptophyta</taxon>
        <taxon>Embryophyta</taxon>
        <taxon>Tracheophyta</taxon>
        <taxon>Spermatophyta</taxon>
        <taxon>Magnoliopsida</taxon>
        <taxon>eudicotyledons</taxon>
        <taxon>Gunneridae</taxon>
        <taxon>Pentapetalae</taxon>
        <taxon>asterids</taxon>
        <taxon>campanulids</taxon>
        <taxon>Apiales</taxon>
        <taxon>Apiaceae</taxon>
        <taxon>Apioideae</taxon>
        <taxon>apioid superclade</taxon>
        <taxon>Tordylieae</taxon>
        <taxon>Tordyliinae</taxon>
        <taxon>Heracleum</taxon>
    </lineage>
</organism>
<keyword evidence="8" id="KW-0503">Monooxygenase</keyword>
<dbReference type="GO" id="GO:0016705">
    <property type="term" value="F:oxidoreductase activity, acting on paired donors, with incorporation or reduction of molecular oxygen"/>
    <property type="evidence" value="ECO:0007669"/>
    <property type="project" value="InterPro"/>
</dbReference>
<evidence type="ECO:0000256" key="6">
    <source>
        <dbReference type="ARBA" id="ARBA00023002"/>
    </source>
</evidence>
<dbReference type="InterPro" id="IPR036396">
    <property type="entry name" value="Cyt_P450_sf"/>
</dbReference>
<keyword evidence="6" id="KW-0560">Oxidoreductase</keyword>
<dbReference type="SUPFAM" id="SSF48264">
    <property type="entry name" value="Cytochrome P450"/>
    <property type="match status" value="1"/>
</dbReference>